<dbReference type="EMBL" id="BKCJ011116114">
    <property type="protein sequence ID" value="GFC88535.1"/>
    <property type="molecule type" value="Genomic_DNA"/>
</dbReference>
<sequence length="99" mass="11490">KCDGPLIPAVAKLFDKIKAASTGCTVEWNGSELYQVKGIPKDWVNDSYKLQTWMNFYSHKVNPVNGRDMWSKFNYLTNLLPPKVHLQIERPPKKRKKSR</sequence>
<protein>
    <submittedName>
        <fullName evidence="1">Uncharacterized protein</fullName>
    </submittedName>
</protein>
<feature type="non-terminal residue" evidence="1">
    <location>
        <position position="1"/>
    </location>
</feature>
<dbReference type="AlphaFoldDB" id="A0A699RR32"/>
<comment type="caution">
    <text evidence="1">The sequence shown here is derived from an EMBL/GenBank/DDBJ whole genome shotgun (WGS) entry which is preliminary data.</text>
</comment>
<evidence type="ECO:0000313" key="1">
    <source>
        <dbReference type="EMBL" id="GFC88535.1"/>
    </source>
</evidence>
<gene>
    <name evidence="1" type="ORF">Tci_860505</name>
</gene>
<proteinExistence type="predicted"/>
<accession>A0A699RR32</accession>
<reference evidence="1" key="1">
    <citation type="journal article" date="2019" name="Sci. Rep.">
        <title>Draft genome of Tanacetum cinerariifolium, the natural source of mosquito coil.</title>
        <authorList>
            <person name="Yamashiro T."/>
            <person name="Shiraishi A."/>
            <person name="Satake H."/>
            <person name="Nakayama K."/>
        </authorList>
    </citation>
    <scope>NUCLEOTIDE SEQUENCE</scope>
</reference>
<organism evidence="1">
    <name type="scientific">Tanacetum cinerariifolium</name>
    <name type="common">Dalmatian daisy</name>
    <name type="synonym">Chrysanthemum cinerariifolium</name>
    <dbReference type="NCBI Taxonomy" id="118510"/>
    <lineage>
        <taxon>Eukaryota</taxon>
        <taxon>Viridiplantae</taxon>
        <taxon>Streptophyta</taxon>
        <taxon>Embryophyta</taxon>
        <taxon>Tracheophyta</taxon>
        <taxon>Spermatophyta</taxon>
        <taxon>Magnoliopsida</taxon>
        <taxon>eudicotyledons</taxon>
        <taxon>Gunneridae</taxon>
        <taxon>Pentapetalae</taxon>
        <taxon>asterids</taxon>
        <taxon>campanulids</taxon>
        <taxon>Asterales</taxon>
        <taxon>Asteraceae</taxon>
        <taxon>Asteroideae</taxon>
        <taxon>Anthemideae</taxon>
        <taxon>Anthemidinae</taxon>
        <taxon>Tanacetum</taxon>
    </lineage>
</organism>
<name>A0A699RR32_TANCI</name>